<dbReference type="SMART" id="SM00563">
    <property type="entry name" value="PlsC"/>
    <property type="match status" value="1"/>
</dbReference>
<comment type="caution">
    <text evidence="11">The sequence shown here is derived from an EMBL/GenBank/DDBJ whole genome shotgun (WGS) entry which is preliminary data.</text>
</comment>
<accession>A0ABQ8URY8</accession>
<feature type="transmembrane region" description="Helical" evidence="9">
    <location>
        <begin position="38"/>
        <end position="71"/>
    </location>
</feature>
<proteinExistence type="inferred from homology"/>
<evidence type="ECO:0000256" key="9">
    <source>
        <dbReference type="SAM" id="Phobius"/>
    </source>
</evidence>
<dbReference type="EMBL" id="JAPMOS010000012">
    <property type="protein sequence ID" value="KAJ4460487.1"/>
    <property type="molecule type" value="Genomic_DNA"/>
</dbReference>
<evidence type="ECO:0000256" key="5">
    <source>
        <dbReference type="ARBA" id="ARBA00022989"/>
    </source>
</evidence>
<keyword evidence="6" id="KW-0443">Lipid metabolism</keyword>
<comment type="subcellular location">
    <subcellularLocation>
        <location evidence="1">Membrane</location>
    </subcellularLocation>
</comment>
<evidence type="ECO:0000256" key="3">
    <source>
        <dbReference type="ARBA" id="ARBA00022679"/>
    </source>
</evidence>
<dbReference type="PANTHER" id="PTHR23063">
    <property type="entry name" value="PHOSPHOLIPID ACYLTRANSFERASE"/>
    <property type="match status" value="1"/>
</dbReference>
<keyword evidence="3" id="KW-0808">Transferase</keyword>
<feature type="domain" description="Phospholipid/glycerol acyltransferase" evidence="10">
    <location>
        <begin position="106"/>
        <end position="226"/>
    </location>
</feature>
<keyword evidence="8" id="KW-0012">Acyltransferase</keyword>
<dbReference type="PANTHER" id="PTHR23063:SF52">
    <property type="entry name" value="LYSOPHOSPHATIDYLCHOLINE ACYLTRANSFERASE"/>
    <property type="match status" value="1"/>
</dbReference>
<organism evidence="11 12">
    <name type="scientific">Paratrimastix pyriformis</name>
    <dbReference type="NCBI Taxonomy" id="342808"/>
    <lineage>
        <taxon>Eukaryota</taxon>
        <taxon>Metamonada</taxon>
        <taxon>Preaxostyla</taxon>
        <taxon>Paratrimastigidae</taxon>
        <taxon>Paratrimastix</taxon>
    </lineage>
</organism>
<keyword evidence="12" id="KW-1185">Reference proteome</keyword>
<keyword evidence="5 9" id="KW-1133">Transmembrane helix</keyword>
<evidence type="ECO:0000256" key="4">
    <source>
        <dbReference type="ARBA" id="ARBA00022692"/>
    </source>
</evidence>
<dbReference type="Pfam" id="PF01553">
    <property type="entry name" value="Acyltransferase"/>
    <property type="match status" value="1"/>
</dbReference>
<name>A0ABQ8URY8_9EUKA</name>
<dbReference type="SUPFAM" id="SSF69593">
    <property type="entry name" value="Glycerol-3-phosphate (1)-acyltransferase"/>
    <property type="match status" value="1"/>
</dbReference>
<evidence type="ECO:0000313" key="11">
    <source>
        <dbReference type="EMBL" id="KAJ4460487.1"/>
    </source>
</evidence>
<sequence length="311" mass="36003">MPAEALSPAPDKKAYLDPPLSSLFYTQRWKPFSEAGFWPFFFLTLYFPFGALLCVVRVVLFFAFFLIGVFFTQFGWERIIFQLAYLCLGYRWKYDASFLRSTRCSQLIVCNHVSDFDGFTLYSLLPPKNVVFVVSPHMRFLARVSSFFGIKPQVVYRSASPTPAAKDSVRQELVQVLQDARTKVRLRRLIVFAEGAETNGRVGMLRFGKFLFGLGMPVQPMALRIRNAFGAWWPGRTSYPGDSIIRNFLYFFFVPWHTFEYKLLPPQVIREGETDADFADRVQRLIADELGLVATQYTFRDKIALFKLKDR</sequence>
<dbReference type="Proteomes" id="UP001141327">
    <property type="component" value="Unassembled WGS sequence"/>
</dbReference>
<keyword evidence="4 9" id="KW-0812">Transmembrane</keyword>
<dbReference type="InterPro" id="IPR002123">
    <property type="entry name" value="Plipid/glycerol_acylTrfase"/>
</dbReference>
<comment type="similarity">
    <text evidence="2">Belongs to the 1-acyl-sn-glycerol-3-phosphate acyltransferase family.</text>
</comment>
<keyword evidence="7 9" id="KW-0472">Membrane</keyword>
<evidence type="ECO:0000256" key="7">
    <source>
        <dbReference type="ARBA" id="ARBA00023136"/>
    </source>
</evidence>
<gene>
    <name evidence="11" type="ORF">PAPYR_3101</name>
</gene>
<evidence type="ECO:0000256" key="2">
    <source>
        <dbReference type="ARBA" id="ARBA00008655"/>
    </source>
</evidence>
<evidence type="ECO:0000256" key="6">
    <source>
        <dbReference type="ARBA" id="ARBA00023098"/>
    </source>
</evidence>
<evidence type="ECO:0000256" key="8">
    <source>
        <dbReference type="ARBA" id="ARBA00023315"/>
    </source>
</evidence>
<reference evidence="11" key="1">
    <citation type="journal article" date="2022" name="bioRxiv">
        <title>Genomics of Preaxostyla Flagellates Illuminates Evolutionary Transitions and the Path Towards Mitochondrial Loss.</title>
        <authorList>
            <person name="Novak L.V.F."/>
            <person name="Treitli S.C."/>
            <person name="Pyrih J."/>
            <person name="Halakuc P."/>
            <person name="Pipaliya S.V."/>
            <person name="Vacek V."/>
            <person name="Brzon O."/>
            <person name="Soukal P."/>
            <person name="Eme L."/>
            <person name="Dacks J.B."/>
            <person name="Karnkowska A."/>
            <person name="Elias M."/>
            <person name="Hampl V."/>
        </authorList>
    </citation>
    <scope>NUCLEOTIDE SEQUENCE</scope>
    <source>
        <strain evidence="11">RCP-MX</strain>
    </source>
</reference>
<protein>
    <submittedName>
        <fullName evidence="11">Ancient ubiquitous protein 1</fullName>
    </submittedName>
</protein>
<evidence type="ECO:0000256" key="1">
    <source>
        <dbReference type="ARBA" id="ARBA00004370"/>
    </source>
</evidence>
<evidence type="ECO:0000313" key="12">
    <source>
        <dbReference type="Proteomes" id="UP001141327"/>
    </source>
</evidence>
<evidence type="ECO:0000259" key="10">
    <source>
        <dbReference type="SMART" id="SM00563"/>
    </source>
</evidence>